<keyword evidence="1" id="KW-1133">Transmembrane helix</keyword>
<dbReference type="AlphaFoldDB" id="E8U5Y5"/>
<feature type="transmembrane region" description="Helical" evidence="1">
    <location>
        <begin position="118"/>
        <end position="137"/>
    </location>
</feature>
<dbReference type="KEGG" id="dmr:Deima_0819"/>
<dbReference type="HOGENOM" id="CLU_111078_0_0_0"/>
<dbReference type="Proteomes" id="UP000008635">
    <property type="component" value="Chromosome"/>
</dbReference>
<evidence type="ECO:0000313" key="2">
    <source>
        <dbReference type="EMBL" id="ADV66474.1"/>
    </source>
</evidence>
<dbReference type="RefSeq" id="WP_013555979.1">
    <property type="nucleotide sequence ID" value="NC_014958.1"/>
</dbReference>
<keyword evidence="1" id="KW-0812">Transmembrane</keyword>
<dbReference type="eggNOG" id="ENOG5033239">
    <property type="taxonomic scope" value="Bacteria"/>
</dbReference>
<feature type="transmembrane region" description="Helical" evidence="1">
    <location>
        <begin position="85"/>
        <end position="106"/>
    </location>
</feature>
<dbReference type="Pfam" id="PF11026">
    <property type="entry name" value="DUF2721"/>
    <property type="match status" value="1"/>
</dbReference>
<keyword evidence="3" id="KW-1185">Reference proteome</keyword>
<gene>
    <name evidence="2" type="ordered locus">Deima_0819</name>
</gene>
<reference evidence="3" key="2">
    <citation type="submission" date="2011-01" db="EMBL/GenBank/DDBJ databases">
        <title>The complete genome of Deinococcus maricopensis DSM 21211.</title>
        <authorList>
            <consortium name="US DOE Joint Genome Institute (JGI-PGF)"/>
            <person name="Lucas S."/>
            <person name="Copeland A."/>
            <person name="Lapidus A."/>
            <person name="Goodwin L."/>
            <person name="Pitluck S."/>
            <person name="Kyrpides N."/>
            <person name="Mavromatis K."/>
            <person name="Pagani I."/>
            <person name="Ivanova N."/>
            <person name="Ovchinnikova G."/>
            <person name="Zeytun A."/>
            <person name="Detter J.C."/>
            <person name="Han C."/>
            <person name="Land M."/>
            <person name="Hauser L."/>
            <person name="Markowitz V."/>
            <person name="Cheng J.-F."/>
            <person name="Hugenholtz P."/>
            <person name="Woyke T."/>
            <person name="Wu D."/>
            <person name="Pukall R."/>
            <person name="Gehrich-Schroeter G."/>
            <person name="Brambilla E."/>
            <person name="Klenk H.-P."/>
            <person name="Eisen J.A."/>
        </authorList>
    </citation>
    <scope>NUCLEOTIDE SEQUENCE [LARGE SCALE GENOMIC DNA]</scope>
    <source>
        <strain evidence="3">DSM 21211 / LMG 22137 / NRRL B-23946 / LB-34</strain>
    </source>
</reference>
<name>E8U5Y5_DEIML</name>
<dbReference type="OrthoDB" id="66571at2"/>
<dbReference type="STRING" id="709986.Deima_0819"/>
<evidence type="ECO:0000313" key="3">
    <source>
        <dbReference type="Proteomes" id="UP000008635"/>
    </source>
</evidence>
<feature type="transmembrane region" description="Helical" evidence="1">
    <location>
        <begin position="6"/>
        <end position="28"/>
    </location>
</feature>
<sequence length="173" mass="18904">MNPDGALSVLSAMITPAVLISAGGTLILSTSQRLGRTTDRVRSLTGRFKQLIGEGRLEPLAREEKRMIISQIPRLTRRVRLLQRALTSFYGAVAVFVLTSLVIGGGEVLGRGAASAPTLLGLLGAVALAYGSTLLIFEAQLSYRTTRREMDFLQQLGDHYAELYKQEREPDRS</sequence>
<organism evidence="2 3">
    <name type="scientific">Deinococcus maricopensis (strain DSM 21211 / LMG 22137 / NRRL B-23946 / LB-34)</name>
    <dbReference type="NCBI Taxonomy" id="709986"/>
    <lineage>
        <taxon>Bacteria</taxon>
        <taxon>Thermotogati</taxon>
        <taxon>Deinococcota</taxon>
        <taxon>Deinococci</taxon>
        <taxon>Deinococcales</taxon>
        <taxon>Deinococcaceae</taxon>
        <taxon>Deinococcus</taxon>
    </lineage>
</organism>
<keyword evidence="1" id="KW-0472">Membrane</keyword>
<dbReference type="EMBL" id="CP002454">
    <property type="protein sequence ID" value="ADV66474.1"/>
    <property type="molecule type" value="Genomic_DNA"/>
</dbReference>
<proteinExistence type="predicted"/>
<protein>
    <recommendedName>
        <fullName evidence="4">DUF2721 domain-containing protein</fullName>
    </recommendedName>
</protein>
<evidence type="ECO:0000256" key="1">
    <source>
        <dbReference type="SAM" id="Phobius"/>
    </source>
</evidence>
<dbReference type="InterPro" id="IPR021279">
    <property type="entry name" value="DUF2721"/>
</dbReference>
<evidence type="ECO:0008006" key="4">
    <source>
        <dbReference type="Google" id="ProtNLM"/>
    </source>
</evidence>
<accession>E8U5Y5</accession>
<reference evidence="2 3" key="1">
    <citation type="journal article" date="2011" name="Stand. Genomic Sci.">
        <title>Complete genome sequence of Deinococcus maricopensis type strain (LB-34).</title>
        <authorList>
            <person name="Pukall R."/>
            <person name="Zeytun A."/>
            <person name="Lucas S."/>
            <person name="Lapidus A."/>
            <person name="Hammon N."/>
            <person name="Deshpande S."/>
            <person name="Nolan M."/>
            <person name="Cheng J.F."/>
            <person name="Pitluck S."/>
            <person name="Liolios K."/>
            <person name="Pagani I."/>
            <person name="Mikhailova N."/>
            <person name="Ivanova N."/>
            <person name="Mavromatis K."/>
            <person name="Pati A."/>
            <person name="Tapia R."/>
            <person name="Han C."/>
            <person name="Goodwin L."/>
            <person name="Chen A."/>
            <person name="Palaniappan K."/>
            <person name="Land M."/>
            <person name="Hauser L."/>
            <person name="Chang Y.J."/>
            <person name="Jeffries C.D."/>
            <person name="Brambilla E.M."/>
            <person name="Rohde M."/>
            <person name="Goker M."/>
            <person name="Detter J.C."/>
            <person name="Woyke T."/>
            <person name="Bristow J."/>
            <person name="Eisen J.A."/>
            <person name="Markowitz V."/>
            <person name="Hugenholtz P."/>
            <person name="Kyrpides N.C."/>
            <person name="Klenk H.P."/>
        </authorList>
    </citation>
    <scope>NUCLEOTIDE SEQUENCE [LARGE SCALE GENOMIC DNA]</scope>
    <source>
        <strain evidence="3">DSM 21211 / LMG 22137 / NRRL B-23946 / LB-34</strain>
    </source>
</reference>